<evidence type="ECO:0000313" key="6">
    <source>
        <dbReference type="Proteomes" id="UP000267251"/>
    </source>
</evidence>
<feature type="region of interest" description="Disordered" evidence="4">
    <location>
        <begin position="1628"/>
        <end position="1654"/>
    </location>
</feature>
<feature type="compositionally biased region" description="Low complexity" evidence="4">
    <location>
        <begin position="1319"/>
        <end position="1343"/>
    </location>
</feature>
<dbReference type="OrthoDB" id="7451790at2759"/>
<feature type="compositionally biased region" description="Basic and acidic residues" evidence="4">
    <location>
        <begin position="900"/>
        <end position="912"/>
    </location>
</feature>
<accession>A0A4P9Y5X5</accession>
<evidence type="ECO:0000313" key="5">
    <source>
        <dbReference type="EMBL" id="RKP13220.1"/>
    </source>
</evidence>
<feature type="region of interest" description="Disordered" evidence="4">
    <location>
        <begin position="681"/>
        <end position="1009"/>
    </location>
</feature>
<dbReference type="Gene3D" id="3.80.10.10">
    <property type="entry name" value="Ribonuclease Inhibitor"/>
    <property type="match status" value="2"/>
</dbReference>
<dbReference type="SUPFAM" id="SSF52047">
    <property type="entry name" value="RNI-like"/>
    <property type="match status" value="1"/>
</dbReference>
<feature type="compositionally biased region" description="Low complexity" evidence="4">
    <location>
        <begin position="1705"/>
        <end position="1717"/>
    </location>
</feature>
<feature type="compositionally biased region" description="Basic and acidic residues" evidence="4">
    <location>
        <begin position="1265"/>
        <end position="1274"/>
    </location>
</feature>
<feature type="region of interest" description="Disordered" evidence="4">
    <location>
        <begin position="1545"/>
        <end position="1612"/>
    </location>
</feature>
<feature type="compositionally biased region" description="Pro residues" evidence="4">
    <location>
        <begin position="181"/>
        <end position="192"/>
    </location>
</feature>
<keyword evidence="6" id="KW-1185">Reference proteome</keyword>
<feature type="region of interest" description="Disordered" evidence="4">
    <location>
        <begin position="1370"/>
        <end position="1446"/>
    </location>
</feature>
<feature type="region of interest" description="Disordered" evidence="4">
    <location>
        <begin position="1060"/>
        <end position="1145"/>
    </location>
</feature>
<feature type="compositionally biased region" description="Polar residues" evidence="4">
    <location>
        <begin position="1761"/>
        <end position="1771"/>
    </location>
</feature>
<feature type="compositionally biased region" description="Basic and acidic residues" evidence="4">
    <location>
        <begin position="1104"/>
        <end position="1120"/>
    </location>
</feature>
<keyword evidence="2" id="KW-0677">Repeat</keyword>
<sequence>MDNRPAWDDSAFSEVWEGEAPEIPDRTQGSPGIVGPATTLPGLPSALSTEEASSSSHSLNDTVIVMGEDGEGGRILGSRNPEASYTPGNHLAILTGGFSSQRPWMLGSMRDFFTPNKLEGLFRVNAPAGSLVVENDPLHPGSTLGVGSTGQDHAKSMDPIAIPRAIDTSLIIHRDLSHEPTVPPTSPIPRPTSLPSLPGLFSEGEEGEDGSVGMASPSPTRSDRWLTGDSKEELIERNFGTPRAHDSPPQRLMTPPRMTSTLEIARYGRHMPGIFADVNVSPVRASSRSSRKGDRAGDEDAESPEEELGEFLIVSTIKEEGEEGKGNDQDEVVEERGERKSDEGEERKEERGSSQPQVDASKRVDSAEAMHSHLSVPSSPTTSDPSPIGTITASARRRPLQHGKMAQPGQYAATPPERRRPMIPFPLQPLEGGIPSLGLPTPLNGYKDESNILESADQPSLLVPPEHPVRTSTLHPKATSPTGPMSRSSLSALTPAKQEGMDEEALLLHFAENISPRGKKGQPRDREESARRSRQFLQMLHQAALESGLPGLAGLEVGSRDQVDLAGAASELEAQLVEAALSAAAAGQLDPAFGPLPLESSVSIPKGRRISDNAAPSLGTFIELESSDNTGPSRATQTSRPDGYPLTPGYTEYGEDSDTIKDVFLPKANFPPSLPPLVPNETLGISPYHTPITGPAVPDESIYKSPRSSQDPHGSSHGIPEPVLDFLHHFNTRPEGQSSSHHPSGGAVEGKGAIDLDSSPRWPSSTHASSQDGSQSDSTPQEDTFIYRGSIRNAGLPFLGPEDSQVAGLQEETGLRNGVLFPSSPFNSASPPSPASVSSSISSNAASLAPSMNVVCSTMRSDRPGIFEETSKDTGDKATVKDPPTSMVPGPSFLSIYPLSDDRDGERPRVKDGNVTAFPPRPPHPLRVQTEPLSYFPSPDMDSIEGDDLGPERLGGLGGRRPGNATWKDVSSREGDHPGMGRSVWEDYQLPGKPNAAFSSSLSNTAPTGAAGQALALPKAYDSMTRHRLSSLVQHFQASPLGEGDEKRLGYGMMTLSDEVSQKNKNEAEKRNMNGRGVQGWGMGLDEHRSSRYTGLPDSEGGGVEEREREERRRREERRSVQPRGSTPPHSTSSPPLRPHSIHPLLPGSLTHWDDLFPSNKRDLTRNALASRRTRENIGLNDPLIDQTSEGVQTLGNPAYMIKSISEPTKAPFLSSDTDKGFSRRFEFGEEEKGGSWRNDRYPAHVTDRTSLGGFHLPPRQQGTIREEIRKSNESRGPTKSQATSVVSEVSSVSPKAPPILSPAPSTASRSHTNAPKGPSAAPSQQTAASRISSLSSMVSSISGPQGHGMDFFPGQSFKALMDEAKVDASPRTPLSFAPSSSPKTQGGTILMMREDESDQKKEISPPRGRLERRGDPPLRLKSRDEKSVRPLRNQPHVGMGPWDDSTQPVSRVVSNRFPHPLGPLEQPSIRVVDSTLENKEEDLDALLDDLGNLTTLEEMVRPVPSTHLDQLPFQGTSPTSWGALGSGVTEDGMKEDEEGRTLPRRILPPVSPFSSAEDAPKGGTTEYGTGTGEMGLSNRGPISSLGLSTSHISSSVMGLREGVLRPKPRNRMLDLSRQQTPAHIYARSGSGLAHPSPQRAAVPTPPLLGAKMREGVSGKDILLATNIEEAGSRDDETKTDSRASLREQDQERLHAAFKRERGISSPLRSSNSSSSRSYEDQSTMDSCQESMDEKKRAVRGRQDGLRSRKFPMNGRGIVNTVHSLTSSAKSSPHPPRQIGDVLTFPEGRNPLKPPNEENENQLPSHKDKIKGENSLLQMIKQVYPSQPWDCLRNLDIPSQGLKSLTGLTSIAPSLVSVNLQGNKLISVNGLPKTVEELDVSNNCLKACSSFLGLSNLVKLDLSRNDLEMLDQGLCQLSQLEELNISKNERPLEKFNGITSLAKLKIFRATSNEIRSFSLEKMTFGRVVLPSPLISTNTCKHVVQTFKPSASSSLREAKGGWGRSLRAAGSLPIGQAKEFFLPGSRSLYLSGNPLYKLPLPPGDGKGERIMNHVTLLELSGCSLPKLPRRFSTHFPHLRVLNLNHNGLSDPEPLLGLRSLSRLFLLGNRFSQMTSLVRLVRSLPELSHLDLRHNPISMPFYARILGGREEMWQKEDEGFRNSLTDTRLVQRVTYRNALIRVGKSLAILDGFSITQEDRDQATEFLRWLVQPSEETQGAMVEGVQRKGEVGDEDRISLEPRTTSSFMTTSTRPIASTASTRASSRPGRSSQRSPRLTSPTTLTHRRPEAPSTRSTFSPSRKY</sequence>
<reference evidence="6" key="1">
    <citation type="journal article" date="2018" name="Nat. Microbiol.">
        <title>Leveraging single-cell genomics to expand the fungal tree of life.</title>
        <authorList>
            <person name="Ahrendt S.R."/>
            <person name="Quandt C.A."/>
            <person name="Ciobanu D."/>
            <person name="Clum A."/>
            <person name="Salamov A."/>
            <person name="Andreopoulos B."/>
            <person name="Cheng J.F."/>
            <person name="Woyke T."/>
            <person name="Pelin A."/>
            <person name="Henrissat B."/>
            <person name="Reynolds N.K."/>
            <person name="Benny G.L."/>
            <person name="Smith M.E."/>
            <person name="James T.Y."/>
            <person name="Grigoriev I.V."/>
        </authorList>
    </citation>
    <scope>NUCLEOTIDE SEQUENCE [LARGE SCALE GENOMIC DNA]</scope>
</reference>
<feature type="compositionally biased region" description="Polar residues" evidence="4">
    <location>
        <begin position="2289"/>
        <end position="2300"/>
    </location>
</feature>
<feature type="coiled-coil region" evidence="3">
    <location>
        <begin position="1470"/>
        <end position="1497"/>
    </location>
</feature>
<evidence type="ECO:0000256" key="1">
    <source>
        <dbReference type="ARBA" id="ARBA00022614"/>
    </source>
</evidence>
<feature type="compositionally biased region" description="Low complexity" evidence="4">
    <location>
        <begin position="1583"/>
        <end position="1596"/>
    </location>
</feature>
<feature type="compositionally biased region" description="Basic and acidic residues" evidence="4">
    <location>
        <begin position="860"/>
        <end position="880"/>
    </location>
</feature>
<feature type="compositionally biased region" description="Basic and acidic residues" evidence="4">
    <location>
        <begin position="1671"/>
        <end position="1703"/>
    </location>
</feature>
<feature type="compositionally biased region" description="Low complexity" evidence="4">
    <location>
        <begin position="377"/>
        <end position="392"/>
    </location>
</feature>
<feature type="compositionally biased region" description="Basic and acidic residues" evidence="4">
    <location>
        <begin position="221"/>
        <end position="236"/>
    </location>
</feature>
<feature type="region of interest" description="Disordered" evidence="4">
    <location>
        <begin position="1668"/>
        <end position="1807"/>
    </location>
</feature>
<evidence type="ECO:0000256" key="3">
    <source>
        <dbReference type="SAM" id="Coils"/>
    </source>
</evidence>
<feature type="compositionally biased region" description="Polar residues" evidence="4">
    <location>
        <begin position="470"/>
        <end position="492"/>
    </location>
</feature>
<feature type="region of interest" description="Disordered" evidence="4">
    <location>
        <begin position="623"/>
        <end position="655"/>
    </location>
</feature>
<feature type="compositionally biased region" description="Basic and acidic residues" evidence="4">
    <location>
        <begin position="360"/>
        <end position="371"/>
    </location>
</feature>
<feature type="compositionally biased region" description="Basic and acidic residues" evidence="4">
    <location>
        <begin position="1393"/>
        <end position="1429"/>
    </location>
</feature>
<dbReference type="InterPro" id="IPR001611">
    <property type="entry name" value="Leu-rich_rpt"/>
</dbReference>
<feature type="compositionally biased region" description="Polar residues" evidence="4">
    <location>
        <begin position="1275"/>
        <end position="1284"/>
    </location>
</feature>
<gene>
    <name evidence="5" type="ORF">BJ684DRAFT_16363</name>
</gene>
<feature type="region of interest" description="Disordered" evidence="4">
    <location>
        <begin position="1"/>
        <end position="57"/>
    </location>
</feature>
<dbReference type="InterPro" id="IPR052574">
    <property type="entry name" value="CDIRP"/>
</dbReference>
<feature type="compositionally biased region" description="Polar residues" evidence="4">
    <location>
        <begin position="627"/>
        <end position="640"/>
    </location>
</feature>
<keyword evidence="3" id="KW-0175">Coiled coil</keyword>
<dbReference type="Proteomes" id="UP000267251">
    <property type="component" value="Unassembled WGS sequence"/>
</dbReference>
<dbReference type="PANTHER" id="PTHR47566">
    <property type="match status" value="1"/>
</dbReference>
<feature type="compositionally biased region" description="Acidic residues" evidence="4">
    <location>
        <begin position="299"/>
        <end position="309"/>
    </location>
</feature>
<evidence type="ECO:0000256" key="4">
    <source>
        <dbReference type="SAM" id="MobiDB-lite"/>
    </source>
</evidence>
<feature type="compositionally biased region" description="Polar residues" evidence="4">
    <location>
        <begin position="1304"/>
        <end position="1314"/>
    </location>
</feature>
<feature type="compositionally biased region" description="Low complexity" evidence="4">
    <location>
        <begin position="822"/>
        <end position="851"/>
    </location>
</feature>
<evidence type="ECO:0000256" key="2">
    <source>
        <dbReference type="ARBA" id="ARBA00022737"/>
    </source>
</evidence>
<dbReference type="EMBL" id="KZ988079">
    <property type="protein sequence ID" value="RKP13220.1"/>
    <property type="molecule type" value="Genomic_DNA"/>
</dbReference>
<feature type="compositionally biased region" description="Polar residues" evidence="4">
    <location>
        <begin position="997"/>
        <end position="1007"/>
    </location>
</feature>
<feature type="compositionally biased region" description="Polar residues" evidence="4">
    <location>
        <begin position="1378"/>
        <end position="1388"/>
    </location>
</feature>
<keyword evidence="1" id="KW-0433">Leucine-rich repeat</keyword>
<feature type="compositionally biased region" description="Polar residues" evidence="4">
    <location>
        <begin position="1721"/>
        <end position="1730"/>
    </location>
</feature>
<dbReference type="GO" id="GO:0035591">
    <property type="term" value="F:signaling adaptor activity"/>
    <property type="evidence" value="ECO:0007669"/>
    <property type="project" value="TreeGrafter"/>
</dbReference>
<organism evidence="5 6">
    <name type="scientific">Piptocephalis cylindrospora</name>
    <dbReference type="NCBI Taxonomy" id="1907219"/>
    <lineage>
        <taxon>Eukaryota</taxon>
        <taxon>Fungi</taxon>
        <taxon>Fungi incertae sedis</taxon>
        <taxon>Zoopagomycota</taxon>
        <taxon>Zoopagomycotina</taxon>
        <taxon>Zoopagomycetes</taxon>
        <taxon>Zoopagales</taxon>
        <taxon>Piptocephalidaceae</taxon>
        <taxon>Piptocephalis</taxon>
    </lineage>
</organism>
<dbReference type="InterPro" id="IPR032675">
    <property type="entry name" value="LRR_dom_sf"/>
</dbReference>
<feature type="region of interest" description="Disordered" evidence="4">
    <location>
        <begin position="282"/>
        <end position="532"/>
    </location>
</feature>
<dbReference type="PROSITE" id="PS51450">
    <property type="entry name" value="LRR"/>
    <property type="match status" value="1"/>
</dbReference>
<feature type="compositionally biased region" description="Basic and acidic residues" evidence="4">
    <location>
        <begin position="522"/>
        <end position="531"/>
    </location>
</feature>
<dbReference type="PANTHER" id="PTHR47566:SF1">
    <property type="entry name" value="PROTEIN NUD1"/>
    <property type="match status" value="1"/>
</dbReference>
<feature type="compositionally biased region" description="Low complexity" evidence="4">
    <location>
        <begin position="1123"/>
        <end position="1135"/>
    </location>
</feature>
<feature type="compositionally biased region" description="Basic and acidic residues" evidence="4">
    <location>
        <begin position="1229"/>
        <end position="1248"/>
    </location>
</feature>
<feature type="compositionally biased region" description="Basic and acidic residues" evidence="4">
    <location>
        <begin position="1060"/>
        <end position="1072"/>
    </location>
</feature>
<protein>
    <submittedName>
        <fullName evidence="5">Uncharacterized protein</fullName>
    </submittedName>
</protein>
<feature type="compositionally biased region" description="Low complexity" evidence="4">
    <location>
        <begin position="45"/>
        <end position="57"/>
    </location>
</feature>
<feature type="compositionally biased region" description="Low complexity" evidence="4">
    <location>
        <begin position="1285"/>
        <end position="1294"/>
    </location>
</feature>
<name>A0A4P9Y5X5_9FUNG</name>
<feature type="compositionally biased region" description="Polar residues" evidence="4">
    <location>
        <begin position="761"/>
        <end position="782"/>
    </location>
</feature>
<feature type="region of interest" description="Disordered" evidence="4">
    <location>
        <begin position="1229"/>
        <end position="1350"/>
    </location>
</feature>
<dbReference type="SMART" id="SM00369">
    <property type="entry name" value="LRR_TYP"/>
    <property type="match status" value="5"/>
</dbReference>
<feature type="compositionally biased region" description="Basic and acidic residues" evidence="4">
    <location>
        <begin position="317"/>
        <end position="352"/>
    </location>
</feature>
<feature type="region of interest" description="Disordered" evidence="4">
    <location>
        <begin position="2237"/>
        <end position="2300"/>
    </location>
</feature>
<feature type="compositionally biased region" description="Low complexity" evidence="4">
    <location>
        <begin position="2240"/>
        <end position="2273"/>
    </location>
</feature>
<feature type="region of interest" description="Disordered" evidence="4">
    <location>
        <begin position="177"/>
        <end position="257"/>
    </location>
</feature>
<feature type="compositionally biased region" description="Basic and acidic residues" evidence="4">
    <location>
        <begin position="970"/>
        <end position="979"/>
    </location>
</feature>
<feature type="compositionally biased region" description="Basic and acidic residues" evidence="4">
    <location>
        <begin position="1732"/>
        <end position="1747"/>
    </location>
</feature>
<proteinExistence type="predicted"/>
<dbReference type="InterPro" id="IPR003591">
    <property type="entry name" value="Leu-rich_rpt_typical-subtyp"/>
</dbReference>